<accession>A0A218P4L3</accession>
<proteinExistence type="predicted"/>
<gene>
    <name evidence="1" type="ORF">A3L02_09955</name>
</gene>
<keyword evidence="2" id="KW-1185">Reference proteome</keyword>
<dbReference type="Proteomes" id="UP000197156">
    <property type="component" value="Chromosome"/>
</dbReference>
<dbReference type="AlphaFoldDB" id="A0A218P4L3"/>
<name>A0A218P4L3_THECE</name>
<sequence>MNKTLCTEIFGEKEISTEILGQKEGCTSKIFYTLENIKRHHRIQMKPIDPVGRALSEKSVITHQITLVQIIGPVKPGTAGLNT</sequence>
<evidence type="ECO:0000313" key="2">
    <source>
        <dbReference type="Proteomes" id="UP000197156"/>
    </source>
</evidence>
<reference evidence="1 2" key="1">
    <citation type="submission" date="2016-03" db="EMBL/GenBank/DDBJ databases">
        <title>Complete genome sequence of Thermococcus celer.</title>
        <authorList>
            <person name="Oger P.M."/>
        </authorList>
    </citation>
    <scope>NUCLEOTIDE SEQUENCE [LARGE SCALE GENOMIC DNA]</scope>
    <source>
        <strain evidence="1 2">Vu 13</strain>
    </source>
</reference>
<organism evidence="1 2">
    <name type="scientific">Thermococcus celer Vu 13 = JCM 8558</name>
    <dbReference type="NCBI Taxonomy" id="1293037"/>
    <lineage>
        <taxon>Archaea</taxon>
        <taxon>Methanobacteriati</taxon>
        <taxon>Methanobacteriota</taxon>
        <taxon>Thermococci</taxon>
        <taxon>Thermococcales</taxon>
        <taxon>Thermococcaceae</taxon>
        <taxon>Thermococcus</taxon>
    </lineage>
</organism>
<evidence type="ECO:0000313" key="1">
    <source>
        <dbReference type="EMBL" id="ASI99861.1"/>
    </source>
</evidence>
<dbReference type="KEGG" id="tce:A3L02_09955"/>
<dbReference type="EMBL" id="CP014854">
    <property type="protein sequence ID" value="ASI99861.1"/>
    <property type="molecule type" value="Genomic_DNA"/>
</dbReference>
<protein>
    <submittedName>
        <fullName evidence="1">Uncharacterized protein</fullName>
    </submittedName>
</protein>